<protein>
    <submittedName>
        <fullName evidence="8">Uncharacterized protein LOC111594812</fullName>
    </submittedName>
</protein>
<keyword evidence="4 5" id="KW-0732">Signal</keyword>
<dbReference type="GO" id="GO:0005576">
    <property type="term" value="C:extracellular region"/>
    <property type="evidence" value="ECO:0007669"/>
    <property type="project" value="UniProtKB-SubCell"/>
</dbReference>
<accession>A0A6J1LD38</accession>
<sequence>MSFANDRLLAVTLLLCLLGVGNAAHNATASQQEMYCKTEHCGVRNIGCHSSKDMSLICAPDAKMINMYTYKALLLHHFNTFRNKVALGYTRTLHPAGRMARMTWSKELENFAIIFIKKCTFYPHPCMSSLEFTTIGCIYDGLTYTGNVHLHKVPEITEELLNGWFEDAHYVTRHMSMSLTVDFPQPSVRQVVLLMADRNTHVGCSGLRFKTGISYQFNFACAFATDNMLLKPIYRPWAEAGALCKARDKIYTNLCALGESYDNNHTYTPGELLPTSVDYLSGISV</sequence>
<dbReference type="Proteomes" id="UP000504633">
    <property type="component" value="Unplaced"/>
</dbReference>
<evidence type="ECO:0000313" key="8">
    <source>
        <dbReference type="RefSeq" id="XP_023164044.1"/>
    </source>
</evidence>
<dbReference type="PIRSF" id="PIRSF038921">
    <property type="entry name" value="P14a"/>
    <property type="match status" value="1"/>
</dbReference>
<reference evidence="8" key="1">
    <citation type="submission" date="2025-08" db="UniProtKB">
        <authorList>
            <consortium name="RefSeq"/>
        </authorList>
    </citation>
    <scope>IDENTIFICATION</scope>
    <source>
        <strain evidence="8">15085-1641.00</strain>
        <tissue evidence="8">Whole body</tissue>
    </source>
</reference>
<keyword evidence="7" id="KW-1185">Reference proteome</keyword>
<feature type="chain" id="PRO_5026711049" evidence="5">
    <location>
        <begin position="24"/>
        <end position="285"/>
    </location>
</feature>
<name>A0A6J1LD38_DROHY</name>
<evidence type="ECO:0000256" key="1">
    <source>
        <dbReference type="ARBA" id="ARBA00004613"/>
    </source>
</evidence>
<dbReference type="Pfam" id="PF00188">
    <property type="entry name" value="CAP"/>
    <property type="match status" value="1"/>
</dbReference>
<evidence type="ECO:0000256" key="5">
    <source>
        <dbReference type="SAM" id="SignalP"/>
    </source>
</evidence>
<dbReference type="SUPFAM" id="SSF55797">
    <property type="entry name" value="PR-1-like"/>
    <property type="match status" value="1"/>
</dbReference>
<evidence type="ECO:0000256" key="4">
    <source>
        <dbReference type="ARBA" id="ARBA00022729"/>
    </source>
</evidence>
<dbReference type="CDD" id="cd05380">
    <property type="entry name" value="CAP_euk"/>
    <property type="match status" value="1"/>
</dbReference>
<comment type="similarity">
    <text evidence="2">Belongs to the CRISP family.</text>
</comment>
<dbReference type="InterPro" id="IPR014044">
    <property type="entry name" value="CAP_dom"/>
</dbReference>
<evidence type="ECO:0000313" key="7">
    <source>
        <dbReference type="Proteomes" id="UP000504633"/>
    </source>
</evidence>
<dbReference type="GeneID" id="111594812"/>
<dbReference type="KEGG" id="dhe:111594812"/>
<proteinExistence type="inferred from homology"/>
<evidence type="ECO:0000259" key="6">
    <source>
        <dbReference type="Pfam" id="PF00188"/>
    </source>
</evidence>
<evidence type="ECO:0000256" key="3">
    <source>
        <dbReference type="ARBA" id="ARBA00022525"/>
    </source>
</evidence>
<dbReference type="RefSeq" id="XP_023164044.1">
    <property type="nucleotide sequence ID" value="XM_023308276.2"/>
</dbReference>
<dbReference type="OMA" id="NLCAIGE"/>
<dbReference type="AlphaFoldDB" id="A0A6J1LD38"/>
<feature type="domain" description="SCP" evidence="6">
    <location>
        <begin position="76"/>
        <end position="212"/>
    </location>
</feature>
<feature type="signal peptide" evidence="5">
    <location>
        <begin position="1"/>
        <end position="23"/>
    </location>
</feature>
<evidence type="ECO:0000256" key="2">
    <source>
        <dbReference type="ARBA" id="ARBA00009923"/>
    </source>
</evidence>
<comment type="subcellular location">
    <subcellularLocation>
        <location evidence="1">Secreted</location>
    </subcellularLocation>
</comment>
<keyword evidence="3" id="KW-0964">Secreted</keyword>
<dbReference type="Gene3D" id="3.40.33.10">
    <property type="entry name" value="CAP"/>
    <property type="match status" value="1"/>
</dbReference>
<gene>
    <name evidence="8" type="primary">LOC111594812</name>
</gene>
<dbReference type="OrthoDB" id="7882501at2759"/>
<dbReference type="InterPro" id="IPR034763">
    <property type="entry name" value="P14a_insect"/>
</dbReference>
<dbReference type="InterPro" id="IPR035940">
    <property type="entry name" value="CAP_sf"/>
</dbReference>
<organism evidence="7 8">
    <name type="scientific">Drosophila hydei</name>
    <name type="common">Fruit fly</name>
    <dbReference type="NCBI Taxonomy" id="7224"/>
    <lineage>
        <taxon>Eukaryota</taxon>
        <taxon>Metazoa</taxon>
        <taxon>Ecdysozoa</taxon>
        <taxon>Arthropoda</taxon>
        <taxon>Hexapoda</taxon>
        <taxon>Insecta</taxon>
        <taxon>Pterygota</taxon>
        <taxon>Neoptera</taxon>
        <taxon>Endopterygota</taxon>
        <taxon>Diptera</taxon>
        <taxon>Brachycera</taxon>
        <taxon>Muscomorpha</taxon>
        <taxon>Ephydroidea</taxon>
        <taxon>Drosophilidae</taxon>
        <taxon>Drosophila</taxon>
    </lineage>
</organism>